<accession>A0A084G4K4</accession>
<reference evidence="1 2" key="1">
    <citation type="journal article" date="2014" name="Genome Announc.">
        <title>Draft genome sequence of the pathogenic fungus Scedosporium apiospermum.</title>
        <authorList>
            <person name="Vandeputte P."/>
            <person name="Ghamrawi S."/>
            <person name="Rechenmann M."/>
            <person name="Iltis A."/>
            <person name="Giraud S."/>
            <person name="Fleury M."/>
            <person name="Thornton C."/>
            <person name="Delhaes L."/>
            <person name="Meyer W."/>
            <person name="Papon N."/>
            <person name="Bouchara J.P."/>
        </authorList>
    </citation>
    <scope>NUCLEOTIDE SEQUENCE [LARGE SCALE GENOMIC DNA]</scope>
    <source>
        <strain evidence="1 2">IHEM 14462</strain>
    </source>
</reference>
<name>A0A084G4K4_PSEDA</name>
<gene>
    <name evidence="1" type="ORF">SAPIO_CDS6125</name>
</gene>
<protein>
    <recommendedName>
        <fullName evidence="3">BTB domain-containing protein</fullName>
    </recommendedName>
</protein>
<comment type="caution">
    <text evidence="1">The sequence shown here is derived from an EMBL/GenBank/DDBJ whole genome shotgun (WGS) entry which is preliminary data.</text>
</comment>
<dbReference type="OrthoDB" id="4587411at2759"/>
<keyword evidence="2" id="KW-1185">Reference proteome</keyword>
<organism evidence="1 2">
    <name type="scientific">Pseudallescheria apiosperma</name>
    <name type="common">Scedosporium apiospermum</name>
    <dbReference type="NCBI Taxonomy" id="563466"/>
    <lineage>
        <taxon>Eukaryota</taxon>
        <taxon>Fungi</taxon>
        <taxon>Dikarya</taxon>
        <taxon>Ascomycota</taxon>
        <taxon>Pezizomycotina</taxon>
        <taxon>Sordariomycetes</taxon>
        <taxon>Hypocreomycetidae</taxon>
        <taxon>Microascales</taxon>
        <taxon>Microascaceae</taxon>
        <taxon>Scedosporium</taxon>
    </lineage>
</organism>
<dbReference type="Proteomes" id="UP000028545">
    <property type="component" value="Unassembled WGS sequence"/>
</dbReference>
<proteinExistence type="predicted"/>
<evidence type="ECO:0008006" key="3">
    <source>
        <dbReference type="Google" id="ProtNLM"/>
    </source>
</evidence>
<dbReference type="AlphaFoldDB" id="A0A084G4K4"/>
<evidence type="ECO:0000313" key="1">
    <source>
        <dbReference type="EMBL" id="KEZ42266.1"/>
    </source>
</evidence>
<dbReference type="OMA" id="NEMINRV"/>
<evidence type="ECO:0000313" key="2">
    <source>
        <dbReference type="Proteomes" id="UP000028545"/>
    </source>
</evidence>
<dbReference type="KEGG" id="sapo:SAPIO_CDS6125"/>
<dbReference type="VEuPathDB" id="FungiDB:SAPIO_CDS6125"/>
<dbReference type="HOGENOM" id="CLU_1759860_0_0_1"/>
<sequence>MFGPHWAEGRGLSKESPKEIRLDEDDADALHTIFCVIHHRNDVVPQDITPLEFLQIAIATDKYDLGIALKYAIAQWQQPQGSLDKTGAGYLMAAAYALGDSEMFVERTLALILDYEESYYEFLENEMINRVTCLKSGGIECEQKFAEY</sequence>
<dbReference type="RefSeq" id="XP_016642065.1">
    <property type="nucleotide sequence ID" value="XM_016788308.1"/>
</dbReference>
<dbReference type="EMBL" id="JOWA01000100">
    <property type="protein sequence ID" value="KEZ42266.1"/>
    <property type="molecule type" value="Genomic_DNA"/>
</dbReference>
<dbReference type="GeneID" id="27725197"/>